<dbReference type="InterPro" id="IPR003109">
    <property type="entry name" value="GoLoco_motif"/>
</dbReference>
<dbReference type="AlphaFoldDB" id="A0A8H7QU08"/>
<gene>
    <name evidence="1" type="ORF">INT47_010535</name>
</gene>
<organism evidence="1 2">
    <name type="scientific">Mucor saturninus</name>
    <dbReference type="NCBI Taxonomy" id="64648"/>
    <lineage>
        <taxon>Eukaryota</taxon>
        <taxon>Fungi</taxon>
        <taxon>Fungi incertae sedis</taxon>
        <taxon>Mucoromycota</taxon>
        <taxon>Mucoromycotina</taxon>
        <taxon>Mucoromycetes</taxon>
        <taxon>Mucorales</taxon>
        <taxon>Mucorineae</taxon>
        <taxon>Mucoraceae</taxon>
        <taxon>Mucor</taxon>
    </lineage>
</organism>
<keyword evidence="2" id="KW-1185">Reference proteome</keyword>
<sequence length="219" mass="25813">MTATIKFASYFWDRKRMSQDSTSLQALLTESSEDDQKLQDDLDIMLSSLNIHEMTKETDAFTLQEALHGLIEKIQQATRQTLDNQIVDPSSRLQRQLDVASLGGLVDRMNKRRLVDQEWVSNSEQLKRDINELVAKSSCFFTVHDDYEEQRFELSPIKERDLYLFQIFSKIDRQTSRRMTNQDAKPKRNFEEDELFSIIHKMQQSNRFTDQRAAPQRKL</sequence>
<comment type="caution">
    <text evidence="1">The sequence shown here is derived from an EMBL/GenBank/DDBJ whole genome shotgun (WGS) entry which is preliminary data.</text>
</comment>
<evidence type="ECO:0000313" key="2">
    <source>
        <dbReference type="Proteomes" id="UP000603453"/>
    </source>
</evidence>
<dbReference type="GO" id="GO:0030695">
    <property type="term" value="F:GTPase regulator activity"/>
    <property type="evidence" value="ECO:0007669"/>
    <property type="project" value="InterPro"/>
</dbReference>
<evidence type="ECO:0000313" key="1">
    <source>
        <dbReference type="EMBL" id="KAG2198749.1"/>
    </source>
</evidence>
<dbReference type="EMBL" id="JAEPRD010000105">
    <property type="protein sequence ID" value="KAG2198749.1"/>
    <property type="molecule type" value="Genomic_DNA"/>
</dbReference>
<dbReference type="Proteomes" id="UP000603453">
    <property type="component" value="Unassembled WGS sequence"/>
</dbReference>
<accession>A0A8H7QU08</accession>
<reference evidence="1" key="1">
    <citation type="submission" date="2020-12" db="EMBL/GenBank/DDBJ databases">
        <title>Metabolic potential, ecology and presence of endohyphal bacteria is reflected in genomic diversity of Mucoromycotina.</title>
        <authorList>
            <person name="Muszewska A."/>
            <person name="Okrasinska A."/>
            <person name="Steczkiewicz K."/>
            <person name="Drgas O."/>
            <person name="Orlowska M."/>
            <person name="Perlinska-Lenart U."/>
            <person name="Aleksandrzak-Piekarczyk T."/>
            <person name="Szatraj K."/>
            <person name="Zielenkiewicz U."/>
            <person name="Pilsyk S."/>
            <person name="Malc E."/>
            <person name="Mieczkowski P."/>
            <person name="Kruszewska J.S."/>
            <person name="Biernat P."/>
            <person name="Pawlowska J."/>
        </authorList>
    </citation>
    <scope>NUCLEOTIDE SEQUENCE</scope>
    <source>
        <strain evidence="1">WA0000017839</strain>
    </source>
</reference>
<proteinExistence type="predicted"/>
<protein>
    <submittedName>
        <fullName evidence="1">Uncharacterized protein</fullName>
    </submittedName>
</protein>
<dbReference type="OrthoDB" id="66510at2759"/>
<dbReference type="PROSITE" id="PS50877">
    <property type="entry name" value="GOLOCO"/>
    <property type="match status" value="1"/>
</dbReference>
<name>A0A8H7QU08_9FUNG</name>